<dbReference type="Pfam" id="PF00795">
    <property type="entry name" value="CN_hydrolase"/>
    <property type="match status" value="1"/>
</dbReference>
<feature type="domain" description="CN hydrolase" evidence="2">
    <location>
        <begin position="55"/>
        <end position="262"/>
    </location>
</feature>
<name>A0A8J3D331_9BACT</name>
<dbReference type="CDD" id="cd07197">
    <property type="entry name" value="nitrilase"/>
    <property type="match status" value="1"/>
</dbReference>
<comment type="caution">
    <text evidence="3">The sequence shown here is derived from an EMBL/GenBank/DDBJ whole genome shotgun (WGS) entry which is preliminary data.</text>
</comment>
<accession>A0A8J3D331</accession>
<reference evidence="3" key="2">
    <citation type="submission" date="2020-09" db="EMBL/GenBank/DDBJ databases">
        <authorList>
            <person name="Sun Q."/>
            <person name="Kim S."/>
        </authorList>
    </citation>
    <scope>NUCLEOTIDE SEQUENCE</scope>
    <source>
        <strain evidence="3">KCTC 23224</strain>
    </source>
</reference>
<proteinExistence type="predicted"/>
<dbReference type="PANTHER" id="PTHR43674">
    <property type="entry name" value="NITRILASE C965.09-RELATED"/>
    <property type="match status" value="1"/>
</dbReference>
<sequence length="366" mass="39957">MIWANVGYSLEAISTEPYISLVSDINPNDSESSAGNIVGIQPYMLPSDYLSEELFFEKMDNYFTEAAKAGFLGDKTIVLLPEYIGTWLVIANEKVAVSKASTLTGAMATLLLSNPISYFKNYRLSISDEDRIASTLFRMKSKEMARIYSATFQKLSKTYGIHIVAGSINLPGAEVIDGKLTVNPEKPIHNTSFIFIPTGEILPYAVEKAFPIDSEKPFVTAANPTNIPTITLPIGKIGVLVCADSWYPESYQAIQQADIILVNSYCAGNGAMTILWSGYNGAPAPSDVDPSDIGTITEQEAWKKYALPGRISSTQARHGANIFLRGQLWDLGTDGQPFFIHHGKLIETIYADQGGIWNLSLADTGD</sequence>
<dbReference type="Gene3D" id="3.60.110.10">
    <property type="entry name" value="Carbon-nitrogen hydrolase"/>
    <property type="match status" value="1"/>
</dbReference>
<dbReference type="InterPro" id="IPR050345">
    <property type="entry name" value="Aliph_Amidase/BUP"/>
</dbReference>
<evidence type="ECO:0000259" key="2">
    <source>
        <dbReference type="Pfam" id="PF00795"/>
    </source>
</evidence>
<dbReference type="EMBL" id="BMYF01000025">
    <property type="protein sequence ID" value="GHB49943.1"/>
    <property type="molecule type" value="Genomic_DNA"/>
</dbReference>
<dbReference type="GO" id="GO:0016811">
    <property type="term" value="F:hydrolase activity, acting on carbon-nitrogen (but not peptide) bonds, in linear amides"/>
    <property type="evidence" value="ECO:0007669"/>
    <property type="project" value="TreeGrafter"/>
</dbReference>
<dbReference type="InterPro" id="IPR003010">
    <property type="entry name" value="C-N_Hydrolase"/>
</dbReference>
<dbReference type="AlphaFoldDB" id="A0A8J3D331"/>
<dbReference type="PANTHER" id="PTHR43674:SF13">
    <property type="entry name" value="CN HYDROLASE DOMAIN-CONTAINING PROTEIN"/>
    <property type="match status" value="1"/>
</dbReference>
<evidence type="ECO:0000256" key="1">
    <source>
        <dbReference type="ARBA" id="ARBA00022801"/>
    </source>
</evidence>
<keyword evidence="4" id="KW-1185">Reference proteome</keyword>
<evidence type="ECO:0000313" key="3">
    <source>
        <dbReference type="EMBL" id="GHB49943.1"/>
    </source>
</evidence>
<reference evidence="3" key="1">
    <citation type="journal article" date="2014" name="Int. J. Syst. Evol. Microbiol.">
        <title>Complete genome sequence of Corynebacterium casei LMG S-19264T (=DSM 44701T), isolated from a smear-ripened cheese.</title>
        <authorList>
            <consortium name="US DOE Joint Genome Institute (JGI-PGF)"/>
            <person name="Walter F."/>
            <person name="Albersmeier A."/>
            <person name="Kalinowski J."/>
            <person name="Ruckert C."/>
        </authorList>
    </citation>
    <scope>NUCLEOTIDE SEQUENCE</scope>
    <source>
        <strain evidence="3">KCTC 23224</strain>
    </source>
</reference>
<gene>
    <name evidence="3" type="ORF">GCM10008106_33370</name>
</gene>
<dbReference type="Proteomes" id="UP000642809">
    <property type="component" value="Unassembled WGS sequence"/>
</dbReference>
<dbReference type="InterPro" id="IPR036526">
    <property type="entry name" value="C-N_Hydrolase_sf"/>
</dbReference>
<keyword evidence="1 3" id="KW-0378">Hydrolase</keyword>
<evidence type="ECO:0000313" key="4">
    <source>
        <dbReference type="Proteomes" id="UP000642809"/>
    </source>
</evidence>
<protein>
    <submittedName>
        <fullName evidence="3">Carbon-nitrogen hydrolase</fullName>
    </submittedName>
</protein>
<organism evidence="3 4">
    <name type="scientific">Mongoliitalea lutea</name>
    <dbReference type="NCBI Taxonomy" id="849756"/>
    <lineage>
        <taxon>Bacteria</taxon>
        <taxon>Pseudomonadati</taxon>
        <taxon>Bacteroidota</taxon>
        <taxon>Cytophagia</taxon>
        <taxon>Cytophagales</taxon>
        <taxon>Cyclobacteriaceae</taxon>
        <taxon>Mongoliitalea</taxon>
    </lineage>
</organism>
<dbReference type="SUPFAM" id="SSF56317">
    <property type="entry name" value="Carbon-nitrogen hydrolase"/>
    <property type="match status" value="1"/>
</dbReference>